<organism evidence="1 2">
    <name type="scientific">Candidatus Dechloromonas phosphorivorans</name>
    <dbReference type="NCBI Taxonomy" id="2899244"/>
    <lineage>
        <taxon>Bacteria</taxon>
        <taxon>Pseudomonadati</taxon>
        <taxon>Pseudomonadota</taxon>
        <taxon>Betaproteobacteria</taxon>
        <taxon>Rhodocyclales</taxon>
        <taxon>Azonexaceae</taxon>
        <taxon>Dechloromonas</taxon>
    </lineage>
</organism>
<accession>A0A935MRM1</accession>
<sequence>MQTPSIPSHEKVAALEKVPHAAKRMGMSTCSAYREIKAGRLGPLVKVGERASALPSAAVDAWIQARIDEAQGVAK</sequence>
<protein>
    <recommendedName>
        <fullName evidence="3">AlpA family phage regulatory protein</fullName>
    </recommendedName>
</protein>
<dbReference type="AlphaFoldDB" id="A0A935MRM1"/>
<evidence type="ECO:0000313" key="2">
    <source>
        <dbReference type="Proteomes" id="UP000739411"/>
    </source>
</evidence>
<evidence type="ECO:0008006" key="3">
    <source>
        <dbReference type="Google" id="ProtNLM"/>
    </source>
</evidence>
<name>A0A935MRM1_9RHOO</name>
<reference evidence="1 2" key="1">
    <citation type="submission" date="2020-10" db="EMBL/GenBank/DDBJ databases">
        <title>Connecting structure to function with the recovery of over 1000 high-quality activated sludge metagenome-assembled genomes encoding full-length rRNA genes using long-read sequencing.</title>
        <authorList>
            <person name="Singleton C.M."/>
            <person name="Petriglieri F."/>
            <person name="Kristensen J.M."/>
            <person name="Kirkegaard R.H."/>
            <person name="Michaelsen T.Y."/>
            <person name="Andersen M.H."/>
            <person name="Karst S.M."/>
            <person name="Dueholm M.S."/>
            <person name="Nielsen P.H."/>
            <person name="Albertsen M."/>
        </authorList>
    </citation>
    <scope>NUCLEOTIDE SEQUENCE [LARGE SCALE GENOMIC DNA]</scope>
    <source>
        <strain evidence="1">EsbW_18-Q3-R4-48_BATAC.463</strain>
    </source>
</reference>
<dbReference type="Proteomes" id="UP000739411">
    <property type="component" value="Unassembled WGS sequence"/>
</dbReference>
<dbReference type="EMBL" id="JADJMS010000032">
    <property type="protein sequence ID" value="MBK7416148.1"/>
    <property type="molecule type" value="Genomic_DNA"/>
</dbReference>
<evidence type="ECO:0000313" key="1">
    <source>
        <dbReference type="EMBL" id="MBK7416148.1"/>
    </source>
</evidence>
<comment type="caution">
    <text evidence="1">The sequence shown here is derived from an EMBL/GenBank/DDBJ whole genome shotgun (WGS) entry which is preliminary data.</text>
</comment>
<proteinExistence type="predicted"/>
<dbReference type="Gene3D" id="1.10.238.160">
    <property type="match status" value="1"/>
</dbReference>
<gene>
    <name evidence="1" type="ORF">IPJ38_14605</name>
</gene>